<dbReference type="GO" id="GO:0006412">
    <property type="term" value="P:translation"/>
    <property type="evidence" value="ECO:0007669"/>
    <property type="project" value="InterPro"/>
</dbReference>
<evidence type="ECO:0000313" key="10">
    <source>
        <dbReference type="Proteomes" id="UP001374579"/>
    </source>
</evidence>
<dbReference type="InterPro" id="IPR037229">
    <property type="entry name" value="Ribosomal_bL35_sf"/>
</dbReference>
<dbReference type="PANTHER" id="PTHR15909">
    <property type="entry name" value="39S RIBOSOMAL PROTEIN L35, MITOCHONDRIAL"/>
    <property type="match status" value="1"/>
</dbReference>
<comment type="subcellular location">
    <subcellularLocation>
        <location evidence="1">Mitochondrion</location>
    </subcellularLocation>
</comment>
<reference evidence="9 10" key="1">
    <citation type="submission" date="2024-02" db="EMBL/GenBank/DDBJ databases">
        <title>Chromosome-scale genome assembly of the rough periwinkle Littorina saxatilis.</title>
        <authorList>
            <person name="De Jode A."/>
            <person name="Faria R."/>
            <person name="Formenti G."/>
            <person name="Sims Y."/>
            <person name="Smith T.P."/>
            <person name="Tracey A."/>
            <person name="Wood J.M.D."/>
            <person name="Zagrodzka Z.B."/>
            <person name="Johannesson K."/>
            <person name="Butlin R.K."/>
            <person name="Leder E.H."/>
        </authorList>
    </citation>
    <scope>NUCLEOTIDE SEQUENCE [LARGE SCALE GENOMIC DNA]</scope>
    <source>
        <strain evidence="9">Snail1</strain>
        <tissue evidence="9">Muscle</tissue>
    </source>
</reference>
<name>A0AAN9BR25_9CAEN</name>
<dbReference type="GO" id="GO:0005840">
    <property type="term" value="C:ribosome"/>
    <property type="evidence" value="ECO:0007669"/>
    <property type="project" value="UniProtKB-KW"/>
</dbReference>
<comment type="similarity">
    <text evidence="2">Belongs to the bacterial ribosomal protein bL35 family.</text>
</comment>
<dbReference type="Gene3D" id="4.10.410.60">
    <property type="match status" value="1"/>
</dbReference>
<organism evidence="9 10">
    <name type="scientific">Littorina saxatilis</name>
    <dbReference type="NCBI Taxonomy" id="31220"/>
    <lineage>
        <taxon>Eukaryota</taxon>
        <taxon>Metazoa</taxon>
        <taxon>Spiralia</taxon>
        <taxon>Lophotrochozoa</taxon>
        <taxon>Mollusca</taxon>
        <taxon>Gastropoda</taxon>
        <taxon>Caenogastropoda</taxon>
        <taxon>Littorinimorpha</taxon>
        <taxon>Littorinoidea</taxon>
        <taxon>Littorinidae</taxon>
        <taxon>Littorina</taxon>
    </lineage>
</organism>
<comment type="caution">
    <text evidence="9">The sequence shown here is derived from an EMBL/GenBank/DDBJ whole genome shotgun (WGS) entry which is preliminary data.</text>
</comment>
<dbReference type="PANTHER" id="PTHR15909:SF0">
    <property type="entry name" value="LARGE RIBOSOMAL SUBUNIT PROTEIN BL35M"/>
    <property type="match status" value="1"/>
</dbReference>
<dbReference type="GO" id="GO:0005739">
    <property type="term" value="C:mitochondrion"/>
    <property type="evidence" value="ECO:0007669"/>
    <property type="project" value="UniProtKB-SubCell"/>
</dbReference>
<dbReference type="GO" id="GO:0003735">
    <property type="term" value="F:structural constituent of ribosome"/>
    <property type="evidence" value="ECO:0007669"/>
    <property type="project" value="InterPro"/>
</dbReference>
<gene>
    <name evidence="9" type="ORF">V1264_013606</name>
</gene>
<sequence length="197" mass="23271">MAASLRAGFCRLLRGCQTWTQAATSPTSQVLKFTGQSASVGRGVLSSFTARSFGSLSCVWKTNSFRLPAMVTASRWVPLQPFTPLVEQVRTKIRYSCARGKPKTVKSVPARFYRLHWGAWIRTRAGRSKRLWRKNPDRRYRLRQHVFCNKTQSKLLDRMVTRFWRRPKYYVDDPYEPYHKRQNFDMYYPQKSRPFYP</sequence>
<accession>A0AAN9BR25</accession>
<evidence type="ECO:0000256" key="7">
    <source>
        <dbReference type="ARBA" id="ARBA00035273"/>
    </source>
</evidence>
<dbReference type="Pfam" id="PF01632">
    <property type="entry name" value="Ribosomal_L35p"/>
    <property type="match status" value="1"/>
</dbReference>
<dbReference type="InterPro" id="IPR021137">
    <property type="entry name" value="Ribosomal_bL35-like"/>
</dbReference>
<keyword evidence="4" id="KW-0689">Ribosomal protein</keyword>
<evidence type="ECO:0000256" key="5">
    <source>
        <dbReference type="ARBA" id="ARBA00023128"/>
    </source>
</evidence>
<protein>
    <recommendedName>
        <fullName evidence="7">Large ribosomal subunit protein bL35m</fullName>
    </recommendedName>
    <alternativeName>
        <fullName evidence="8">39S ribosomal protein L35, mitochondrial</fullName>
    </alternativeName>
</protein>
<keyword evidence="10" id="KW-1185">Reference proteome</keyword>
<keyword evidence="5" id="KW-0496">Mitochondrion</keyword>
<evidence type="ECO:0000256" key="3">
    <source>
        <dbReference type="ARBA" id="ARBA00022946"/>
    </source>
</evidence>
<keyword evidence="6" id="KW-0687">Ribonucleoprotein</keyword>
<evidence type="ECO:0000256" key="6">
    <source>
        <dbReference type="ARBA" id="ARBA00023274"/>
    </source>
</evidence>
<dbReference type="Proteomes" id="UP001374579">
    <property type="component" value="Unassembled WGS sequence"/>
</dbReference>
<dbReference type="SUPFAM" id="SSF143034">
    <property type="entry name" value="L35p-like"/>
    <property type="match status" value="1"/>
</dbReference>
<proteinExistence type="inferred from homology"/>
<evidence type="ECO:0000256" key="1">
    <source>
        <dbReference type="ARBA" id="ARBA00004173"/>
    </source>
</evidence>
<evidence type="ECO:0000256" key="4">
    <source>
        <dbReference type="ARBA" id="ARBA00022980"/>
    </source>
</evidence>
<dbReference type="EMBL" id="JBAMIC010000003">
    <property type="protein sequence ID" value="KAK7109590.1"/>
    <property type="molecule type" value="Genomic_DNA"/>
</dbReference>
<keyword evidence="3" id="KW-0809">Transit peptide</keyword>
<dbReference type="AlphaFoldDB" id="A0AAN9BR25"/>
<evidence type="ECO:0000313" key="9">
    <source>
        <dbReference type="EMBL" id="KAK7109590.1"/>
    </source>
</evidence>
<dbReference type="InterPro" id="IPR019338">
    <property type="entry name" value="Ribosomal_bL35m"/>
</dbReference>
<dbReference type="GO" id="GO:1990904">
    <property type="term" value="C:ribonucleoprotein complex"/>
    <property type="evidence" value="ECO:0007669"/>
    <property type="project" value="UniProtKB-KW"/>
</dbReference>
<evidence type="ECO:0000256" key="8">
    <source>
        <dbReference type="ARBA" id="ARBA00035418"/>
    </source>
</evidence>
<evidence type="ECO:0000256" key="2">
    <source>
        <dbReference type="ARBA" id="ARBA00006598"/>
    </source>
</evidence>